<protein>
    <submittedName>
        <fullName evidence="1">Uncharacterized protein</fullName>
    </submittedName>
</protein>
<evidence type="ECO:0000313" key="1">
    <source>
        <dbReference type="EMBL" id="KAJ7776096.1"/>
    </source>
</evidence>
<evidence type="ECO:0000313" key="2">
    <source>
        <dbReference type="Proteomes" id="UP001215598"/>
    </source>
</evidence>
<dbReference type="AlphaFoldDB" id="A0AAD7K0Y8"/>
<reference evidence="1" key="1">
    <citation type="submission" date="2023-03" db="EMBL/GenBank/DDBJ databases">
        <title>Massive genome expansion in bonnet fungi (Mycena s.s.) driven by repeated elements and novel gene families across ecological guilds.</title>
        <authorList>
            <consortium name="Lawrence Berkeley National Laboratory"/>
            <person name="Harder C.B."/>
            <person name="Miyauchi S."/>
            <person name="Viragh M."/>
            <person name="Kuo A."/>
            <person name="Thoen E."/>
            <person name="Andreopoulos B."/>
            <person name="Lu D."/>
            <person name="Skrede I."/>
            <person name="Drula E."/>
            <person name="Henrissat B."/>
            <person name="Morin E."/>
            <person name="Kohler A."/>
            <person name="Barry K."/>
            <person name="LaButti K."/>
            <person name="Morin E."/>
            <person name="Salamov A."/>
            <person name="Lipzen A."/>
            <person name="Mereny Z."/>
            <person name="Hegedus B."/>
            <person name="Baldrian P."/>
            <person name="Stursova M."/>
            <person name="Weitz H."/>
            <person name="Taylor A."/>
            <person name="Grigoriev I.V."/>
            <person name="Nagy L.G."/>
            <person name="Martin F."/>
            <person name="Kauserud H."/>
        </authorList>
    </citation>
    <scope>NUCLEOTIDE SEQUENCE</scope>
    <source>
        <strain evidence="1">CBHHK182m</strain>
    </source>
</reference>
<comment type="caution">
    <text evidence="1">The sequence shown here is derived from an EMBL/GenBank/DDBJ whole genome shotgun (WGS) entry which is preliminary data.</text>
</comment>
<dbReference type="EMBL" id="JARKIB010000009">
    <property type="protein sequence ID" value="KAJ7776096.1"/>
    <property type="molecule type" value="Genomic_DNA"/>
</dbReference>
<gene>
    <name evidence="1" type="ORF">B0H16DRAFT_1505630</name>
</gene>
<organism evidence="1 2">
    <name type="scientific">Mycena metata</name>
    <dbReference type="NCBI Taxonomy" id="1033252"/>
    <lineage>
        <taxon>Eukaryota</taxon>
        <taxon>Fungi</taxon>
        <taxon>Dikarya</taxon>
        <taxon>Basidiomycota</taxon>
        <taxon>Agaricomycotina</taxon>
        <taxon>Agaricomycetes</taxon>
        <taxon>Agaricomycetidae</taxon>
        <taxon>Agaricales</taxon>
        <taxon>Marasmiineae</taxon>
        <taxon>Mycenaceae</taxon>
        <taxon>Mycena</taxon>
    </lineage>
</organism>
<sequence>MSQAFPPSSTGKQAVVNPAASSAFAPRKMTYAHIVKMHFPKKWLTDCDKSVIERVHWNKDGPPAYLTTRAHFSVEWESFRGLYLLLPSVLLGPPRSPLIVQHYYGIKGCIIPVGFQPQGEQHTFAFTLAGPVDEEGRRVFYVLSYSNCIEDMWLYRSPGFLSVAEFHALTRRTPVTFIEPVPGGKQALLDVYKEVGMYKPPPLWRHLVKASKA</sequence>
<name>A0AAD7K0Y8_9AGAR</name>
<accession>A0AAD7K0Y8</accession>
<dbReference type="Proteomes" id="UP001215598">
    <property type="component" value="Unassembled WGS sequence"/>
</dbReference>
<proteinExistence type="predicted"/>
<keyword evidence="2" id="KW-1185">Reference proteome</keyword>